<name>A0AAN7VKN4_9COLE</name>
<evidence type="ECO:0000313" key="9">
    <source>
        <dbReference type="EMBL" id="KAK5645764.1"/>
    </source>
</evidence>
<protein>
    <recommendedName>
        <fullName evidence="8">DUF1279 domain-containing protein</fullName>
    </recommendedName>
</protein>
<dbReference type="PANTHER" id="PTHR21377">
    <property type="entry name" value="PROTEIN FAM210B, MITOCHONDRIAL"/>
    <property type="match status" value="1"/>
</dbReference>
<keyword evidence="3 7" id="KW-1133">Transmembrane helix</keyword>
<dbReference type="InterPro" id="IPR009688">
    <property type="entry name" value="FAM210A/B-like_dom"/>
</dbReference>
<keyword evidence="2 7" id="KW-0812">Transmembrane</keyword>
<keyword evidence="4 6" id="KW-0175">Coiled coil</keyword>
<evidence type="ECO:0000256" key="3">
    <source>
        <dbReference type="ARBA" id="ARBA00022989"/>
    </source>
</evidence>
<keyword evidence="5 7" id="KW-0472">Membrane</keyword>
<evidence type="ECO:0000256" key="5">
    <source>
        <dbReference type="ARBA" id="ARBA00023136"/>
    </source>
</evidence>
<evidence type="ECO:0000256" key="2">
    <source>
        <dbReference type="ARBA" id="ARBA00022692"/>
    </source>
</evidence>
<dbReference type="AlphaFoldDB" id="A0AAN7VKN4"/>
<evidence type="ECO:0000313" key="10">
    <source>
        <dbReference type="Proteomes" id="UP001329430"/>
    </source>
</evidence>
<dbReference type="PANTHER" id="PTHR21377:SF1">
    <property type="entry name" value="PROTEIN FAM210A"/>
    <property type="match status" value="1"/>
</dbReference>
<evidence type="ECO:0000256" key="1">
    <source>
        <dbReference type="ARBA" id="ARBA00004167"/>
    </source>
</evidence>
<dbReference type="GO" id="GO:0005739">
    <property type="term" value="C:mitochondrion"/>
    <property type="evidence" value="ECO:0007669"/>
    <property type="project" value="TreeGrafter"/>
</dbReference>
<keyword evidence="10" id="KW-1185">Reference proteome</keyword>
<reference evidence="9 10" key="1">
    <citation type="journal article" date="2024" name="Insects">
        <title>An Improved Chromosome-Level Genome Assembly of the Firefly Pyrocoelia pectoralis.</title>
        <authorList>
            <person name="Fu X."/>
            <person name="Meyer-Rochow V.B."/>
            <person name="Ballantyne L."/>
            <person name="Zhu X."/>
        </authorList>
    </citation>
    <scope>NUCLEOTIDE SEQUENCE [LARGE SCALE GENOMIC DNA]</scope>
    <source>
        <strain evidence="9">XCY_ONT2</strain>
    </source>
</reference>
<evidence type="ECO:0000256" key="6">
    <source>
        <dbReference type="SAM" id="Coils"/>
    </source>
</evidence>
<dbReference type="Proteomes" id="UP001329430">
    <property type="component" value="Chromosome 3"/>
</dbReference>
<dbReference type="Pfam" id="PF06916">
    <property type="entry name" value="FAM210A-B_dom"/>
    <property type="match status" value="1"/>
</dbReference>
<proteinExistence type="predicted"/>
<dbReference type="EMBL" id="JAVRBK010000003">
    <property type="protein sequence ID" value="KAK5645764.1"/>
    <property type="molecule type" value="Genomic_DNA"/>
</dbReference>
<dbReference type="GO" id="GO:0016020">
    <property type="term" value="C:membrane"/>
    <property type="evidence" value="ECO:0007669"/>
    <property type="project" value="UniProtKB-SubCell"/>
</dbReference>
<sequence length="242" mass="28328">MATLCLRRLNVNHFININTCDILWPATQLIYNRSVPRYYNNFPRQFSSKTDTKGSPEKQGLFQKFKAMYRDYWYVLVPVHLVTSAAWFGGFYYMAKSGVDIVGILESWNVSEKITNKLKDSHMGYLAVSYALYKLSTPLRYTVTIGGTTLSIGYLQKWGYIKPVPSADWIKERYKEQKENIIESFKEKKEDFYESVKDRKVELQIKKDSLKTQKDKVVKDLEGSLEKIKKPRNSTECRTQHK</sequence>
<comment type="subcellular location">
    <subcellularLocation>
        <location evidence="1">Membrane</location>
        <topology evidence="1">Single-pass membrane protein</topology>
    </subcellularLocation>
</comment>
<feature type="transmembrane region" description="Helical" evidence="7">
    <location>
        <begin position="72"/>
        <end position="95"/>
    </location>
</feature>
<evidence type="ECO:0000256" key="4">
    <source>
        <dbReference type="ARBA" id="ARBA00023054"/>
    </source>
</evidence>
<evidence type="ECO:0000259" key="8">
    <source>
        <dbReference type="Pfam" id="PF06916"/>
    </source>
</evidence>
<organism evidence="9 10">
    <name type="scientific">Pyrocoelia pectoralis</name>
    <dbReference type="NCBI Taxonomy" id="417401"/>
    <lineage>
        <taxon>Eukaryota</taxon>
        <taxon>Metazoa</taxon>
        <taxon>Ecdysozoa</taxon>
        <taxon>Arthropoda</taxon>
        <taxon>Hexapoda</taxon>
        <taxon>Insecta</taxon>
        <taxon>Pterygota</taxon>
        <taxon>Neoptera</taxon>
        <taxon>Endopterygota</taxon>
        <taxon>Coleoptera</taxon>
        <taxon>Polyphaga</taxon>
        <taxon>Elateriformia</taxon>
        <taxon>Elateroidea</taxon>
        <taxon>Lampyridae</taxon>
        <taxon>Lampyrinae</taxon>
        <taxon>Pyrocoelia</taxon>
    </lineage>
</organism>
<gene>
    <name evidence="9" type="ORF">RI129_004228</name>
</gene>
<evidence type="ECO:0000256" key="7">
    <source>
        <dbReference type="SAM" id="Phobius"/>
    </source>
</evidence>
<feature type="coiled-coil region" evidence="6">
    <location>
        <begin position="171"/>
        <end position="213"/>
    </location>
</feature>
<dbReference type="InterPro" id="IPR045866">
    <property type="entry name" value="FAM210A/B-like"/>
</dbReference>
<feature type="domain" description="DUF1279" evidence="8">
    <location>
        <begin position="63"/>
        <end position="149"/>
    </location>
</feature>
<accession>A0AAN7VKN4</accession>
<comment type="caution">
    <text evidence="9">The sequence shown here is derived from an EMBL/GenBank/DDBJ whole genome shotgun (WGS) entry which is preliminary data.</text>
</comment>